<dbReference type="Gene3D" id="4.10.280.10">
    <property type="entry name" value="Helix-loop-helix DNA-binding domain"/>
    <property type="match status" value="1"/>
</dbReference>
<feature type="compositionally biased region" description="Low complexity" evidence="1">
    <location>
        <begin position="38"/>
        <end position="54"/>
    </location>
</feature>
<feature type="compositionally biased region" description="Acidic residues" evidence="1">
    <location>
        <begin position="297"/>
        <end position="319"/>
    </location>
</feature>
<feature type="region of interest" description="Disordered" evidence="1">
    <location>
        <begin position="543"/>
        <end position="574"/>
    </location>
</feature>
<feature type="region of interest" description="Disordered" evidence="1">
    <location>
        <begin position="284"/>
        <end position="346"/>
    </location>
</feature>
<accession>A0A1E4SYE0</accession>
<dbReference type="GO" id="GO:0046983">
    <property type="term" value="F:protein dimerization activity"/>
    <property type="evidence" value="ECO:0007669"/>
    <property type="project" value="InterPro"/>
</dbReference>
<feature type="compositionally biased region" description="Low complexity" evidence="1">
    <location>
        <begin position="384"/>
        <end position="413"/>
    </location>
</feature>
<organism evidence="3 4">
    <name type="scientific">[Candida] arabinofermentans NRRL YB-2248</name>
    <dbReference type="NCBI Taxonomy" id="983967"/>
    <lineage>
        <taxon>Eukaryota</taxon>
        <taxon>Fungi</taxon>
        <taxon>Dikarya</taxon>
        <taxon>Ascomycota</taxon>
        <taxon>Saccharomycotina</taxon>
        <taxon>Pichiomycetes</taxon>
        <taxon>Pichiales</taxon>
        <taxon>Pichiaceae</taxon>
        <taxon>Ogataea</taxon>
        <taxon>Ogataea/Candida clade</taxon>
    </lineage>
</organism>
<feature type="compositionally biased region" description="Low complexity" evidence="1">
    <location>
        <begin position="91"/>
        <end position="113"/>
    </location>
</feature>
<feature type="domain" description="BHLH" evidence="2">
    <location>
        <begin position="136"/>
        <end position="201"/>
    </location>
</feature>
<feature type="compositionally biased region" description="Polar residues" evidence="1">
    <location>
        <begin position="284"/>
        <end position="293"/>
    </location>
</feature>
<dbReference type="SUPFAM" id="SSF47459">
    <property type="entry name" value="HLH, helix-loop-helix DNA-binding domain"/>
    <property type="match status" value="1"/>
</dbReference>
<feature type="compositionally biased region" description="Low complexity" evidence="1">
    <location>
        <begin position="452"/>
        <end position="468"/>
    </location>
</feature>
<evidence type="ECO:0000259" key="2">
    <source>
        <dbReference type="PROSITE" id="PS50888"/>
    </source>
</evidence>
<dbReference type="Pfam" id="PF00010">
    <property type="entry name" value="HLH"/>
    <property type="match status" value="1"/>
</dbReference>
<sequence length="600" mass="66243">MIQQPQNSNMFIPSHTGIMNTLPPPPVFKPTFIQMQKSSSSTNLNTSPNLNPNNCISPTITSSNSNYLTSSFMPNDEYNNKLIQHSPSISPMTTSSLNPLTSPSINPMIPPSNTVKRRRKSSTVTNQDEIEKKKKELKTQHSIIEKKRRIRMSREFEALKFIIPACRLNILNGFNENNFDNSNLMHKLTILQSTVEYIKYLHLVIKLLKLQMLTPIQTRSFFIDWLNLNNNLNFIEFDLDLQNYRDIDKSFNFDELFLKIWKNNGEMNKDEMDPISKEIESLMSSMTNDSSQGENNLESEDDFDDEDEDEDDNNEEDNEPPFKKQHIDHQQYSKSNNNDIPTPLITPELSHNIAASLSTTSNTPGSHINANRQTFPLSIRHHSLSSSSSSSNSSIGFQEQQKQSSIDSQQQQQKTAYSDNFKAKFKLPLPAIQDTNTNKSTSDSMSIENSELESASDSISRSRSSSNSPNYETKLVGSSSAVPFTTPMNAILNGVGGSSTVMGTIKETGSLAIGIGLDSGTGAKSGTNSGSGGIAATISSASSISRSLPNDETSSSINNDNDGDDDDDSGSGKVSVSAASKVLLLLKGTERRTSIESLLN</sequence>
<proteinExistence type="predicted"/>
<dbReference type="Proteomes" id="UP000094801">
    <property type="component" value="Unassembled WGS sequence"/>
</dbReference>
<feature type="region of interest" description="Disordered" evidence="1">
    <location>
        <begin position="91"/>
        <end position="134"/>
    </location>
</feature>
<evidence type="ECO:0000256" key="1">
    <source>
        <dbReference type="SAM" id="MobiDB-lite"/>
    </source>
</evidence>
<dbReference type="OrthoDB" id="690068at2759"/>
<reference evidence="4" key="1">
    <citation type="submission" date="2016-04" db="EMBL/GenBank/DDBJ databases">
        <title>Comparative genomics of biotechnologically important yeasts.</title>
        <authorList>
            <consortium name="DOE Joint Genome Institute"/>
            <person name="Riley R."/>
            <person name="Haridas S."/>
            <person name="Wolfe K.H."/>
            <person name="Lopes M.R."/>
            <person name="Hittinger C.T."/>
            <person name="Goker M."/>
            <person name="Salamov A."/>
            <person name="Wisecaver J."/>
            <person name="Long T.M."/>
            <person name="Aerts A.L."/>
            <person name="Barry K."/>
            <person name="Choi C."/>
            <person name="Clum A."/>
            <person name="Coughlan A.Y."/>
            <person name="Deshpande S."/>
            <person name="Douglass A.P."/>
            <person name="Hanson S.J."/>
            <person name="Klenk H.-P."/>
            <person name="Labutti K."/>
            <person name="Lapidus A."/>
            <person name="Lindquist E."/>
            <person name="Lipzen A."/>
            <person name="Meier-Kolthoff J.P."/>
            <person name="Ohm R.A."/>
            <person name="Otillar R.P."/>
            <person name="Pangilinan J."/>
            <person name="Peng Y."/>
            <person name="Rokas A."/>
            <person name="Rosa C.A."/>
            <person name="Scheuner C."/>
            <person name="Sibirny A.A."/>
            <person name="Slot J.C."/>
            <person name="Stielow J.B."/>
            <person name="Sun H."/>
            <person name="Kurtzman C.P."/>
            <person name="Blackwell M."/>
            <person name="Grigoriev I.V."/>
            <person name="Jeffries T.W."/>
        </authorList>
    </citation>
    <scope>NUCLEOTIDE SEQUENCE [LARGE SCALE GENOMIC DNA]</scope>
    <source>
        <strain evidence="4">NRRL YB-2248</strain>
    </source>
</reference>
<name>A0A1E4SYE0_9ASCO</name>
<gene>
    <name evidence="3" type="ORF">CANARDRAFT_191805</name>
</gene>
<keyword evidence="4" id="KW-1185">Reference proteome</keyword>
<evidence type="ECO:0000313" key="3">
    <source>
        <dbReference type="EMBL" id="ODV84525.1"/>
    </source>
</evidence>
<dbReference type="InterPro" id="IPR011598">
    <property type="entry name" value="bHLH_dom"/>
</dbReference>
<dbReference type="InterPro" id="IPR036638">
    <property type="entry name" value="HLH_DNA-bd_sf"/>
</dbReference>
<dbReference type="STRING" id="983967.A0A1E4SYE0"/>
<feature type="region of interest" description="Disordered" evidence="1">
    <location>
        <begin position="381"/>
        <end position="416"/>
    </location>
</feature>
<feature type="region of interest" description="Disordered" evidence="1">
    <location>
        <begin position="38"/>
        <end position="57"/>
    </location>
</feature>
<dbReference type="SMART" id="SM00353">
    <property type="entry name" value="HLH"/>
    <property type="match status" value="1"/>
</dbReference>
<feature type="compositionally biased region" description="Polar residues" evidence="1">
    <location>
        <begin position="433"/>
        <end position="448"/>
    </location>
</feature>
<evidence type="ECO:0000313" key="4">
    <source>
        <dbReference type="Proteomes" id="UP000094801"/>
    </source>
</evidence>
<feature type="compositionally biased region" description="Basic and acidic residues" evidence="1">
    <location>
        <begin position="320"/>
        <end position="331"/>
    </location>
</feature>
<dbReference type="PROSITE" id="PS50888">
    <property type="entry name" value="BHLH"/>
    <property type="match status" value="1"/>
</dbReference>
<dbReference type="AlphaFoldDB" id="A0A1E4SYE0"/>
<protein>
    <recommendedName>
        <fullName evidence="2">BHLH domain-containing protein</fullName>
    </recommendedName>
</protein>
<dbReference type="EMBL" id="KV453856">
    <property type="protein sequence ID" value="ODV84525.1"/>
    <property type="molecule type" value="Genomic_DNA"/>
</dbReference>
<feature type="region of interest" description="Disordered" evidence="1">
    <location>
        <begin position="428"/>
        <end position="475"/>
    </location>
</feature>